<organism evidence="1 2">
    <name type="scientific">Pseudomonas soli</name>
    <dbReference type="NCBI Taxonomy" id="1306993"/>
    <lineage>
        <taxon>Bacteria</taxon>
        <taxon>Pseudomonadati</taxon>
        <taxon>Pseudomonadota</taxon>
        <taxon>Gammaproteobacteria</taxon>
        <taxon>Pseudomonadales</taxon>
        <taxon>Pseudomonadaceae</taxon>
        <taxon>Pseudomonas</taxon>
    </lineage>
</organism>
<name>A0A2V4IM29_9PSED</name>
<dbReference type="EMBL" id="QJRO01000003">
    <property type="protein sequence ID" value="PYB84120.1"/>
    <property type="molecule type" value="Genomic_DNA"/>
</dbReference>
<sequence length="97" mass="11081">MYFLLVRRRERGVSIPNAKLAKIKPLRADVHIEYVHSKVLGRPCIEAWVFNPTPSGDIIPRLQDACVNGMAQRGMNITGLEEIDGVLYSQSWWCRVE</sequence>
<dbReference type="AlphaFoldDB" id="A0A2V4IM29"/>
<dbReference type="RefSeq" id="WP_110698303.1">
    <property type="nucleotide sequence ID" value="NZ_QJRO01000003.1"/>
</dbReference>
<gene>
    <name evidence="1" type="ORF">DMX07_06125</name>
</gene>
<accession>A0A2V4IM29</accession>
<evidence type="ECO:0000313" key="1">
    <source>
        <dbReference type="EMBL" id="PYB84120.1"/>
    </source>
</evidence>
<reference evidence="1 2" key="1">
    <citation type="submission" date="2018-06" db="EMBL/GenBank/DDBJ databases">
        <title>Pseudomonas diversity within urban Lake Michigan freshwaters.</title>
        <authorList>
            <person name="Batrich M."/>
            <person name="Hatzopoulos T."/>
            <person name="Putonti C."/>
        </authorList>
    </citation>
    <scope>NUCLEOTIDE SEQUENCE [LARGE SCALE GENOMIC DNA]</scope>
    <source>
        <strain evidence="1 2">LBp-160603</strain>
    </source>
</reference>
<proteinExistence type="predicted"/>
<comment type="caution">
    <text evidence="1">The sequence shown here is derived from an EMBL/GenBank/DDBJ whole genome shotgun (WGS) entry which is preliminary data.</text>
</comment>
<dbReference type="Proteomes" id="UP000247620">
    <property type="component" value="Unassembled WGS sequence"/>
</dbReference>
<protein>
    <submittedName>
        <fullName evidence="1">Uncharacterized protein</fullName>
    </submittedName>
</protein>
<evidence type="ECO:0000313" key="2">
    <source>
        <dbReference type="Proteomes" id="UP000247620"/>
    </source>
</evidence>